<keyword evidence="2" id="KW-1185">Reference proteome</keyword>
<sequence length="50" mass="5650">MKALTDEKNESQRVPVVLVHCDYTDESDPLHTGRTASFSLLAIRECTIMQ</sequence>
<evidence type="ECO:0000313" key="1">
    <source>
        <dbReference type="EMBL" id="CBX99820.1"/>
    </source>
</evidence>
<reference evidence="2" key="1">
    <citation type="journal article" date="2011" name="Nat. Commun.">
        <title>Effector diversification within compartments of the Leptosphaeria maculans genome affected by Repeat-Induced Point mutations.</title>
        <authorList>
            <person name="Rouxel T."/>
            <person name="Grandaubert J."/>
            <person name="Hane J.K."/>
            <person name="Hoede C."/>
            <person name="van de Wouw A.P."/>
            <person name="Couloux A."/>
            <person name="Dominguez V."/>
            <person name="Anthouard V."/>
            <person name="Bally P."/>
            <person name="Bourras S."/>
            <person name="Cozijnsen A.J."/>
            <person name="Ciuffetti L.M."/>
            <person name="Degrave A."/>
            <person name="Dilmaghani A."/>
            <person name="Duret L."/>
            <person name="Fudal I."/>
            <person name="Goodwin S.B."/>
            <person name="Gout L."/>
            <person name="Glaser N."/>
            <person name="Linglin J."/>
            <person name="Kema G.H.J."/>
            <person name="Lapalu N."/>
            <person name="Lawrence C.B."/>
            <person name="May K."/>
            <person name="Meyer M."/>
            <person name="Ollivier B."/>
            <person name="Poulain J."/>
            <person name="Schoch C.L."/>
            <person name="Simon A."/>
            <person name="Spatafora J.W."/>
            <person name="Stachowiak A."/>
            <person name="Turgeon B.G."/>
            <person name="Tyler B.M."/>
            <person name="Vincent D."/>
            <person name="Weissenbach J."/>
            <person name="Amselem J."/>
            <person name="Quesneville H."/>
            <person name="Oliver R.P."/>
            <person name="Wincker P."/>
            <person name="Balesdent M.-H."/>
            <person name="Howlett B.J."/>
        </authorList>
    </citation>
    <scope>NUCLEOTIDE SEQUENCE [LARGE SCALE GENOMIC DNA]</scope>
    <source>
        <strain evidence="2">JN3 / isolate v23.1.3 / race Av1-4-5-6-7-8</strain>
    </source>
</reference>
<proteinExistence type="predicted"/>
<evidence type="ECO:0000313" key="2">
    <source>
        <dbReference type="Proteomes" id="UP000002668"/>
    </source>
</evidence>
<name>E5A875_LEPMJ</name>
<dbReference type="VEuPathDB" id="FungiDB:LEMA_uP074090.1"/>
<dbReference type="HOGENOM" id="CLU_3125374_0_0_1"/>
<protein>
    <submittedName>
        <fullName evidence="1">Predicted protein</fullName>
    </submittedName>
</protein>
<dbReference type="AlphaFoldDB" id="E5A875"/>
<gene>
    <name evidence="1" type="ORF">LEMA_uP074090.1</name>
</gene>
<dbReference type="EMBL" id="FP929137">
    <property type="protein sequence ID" value="CBX99820.1"/>
    <property type="molecule type" value="Genomic_DNA"/>
</dbReference>
<organism evidence="2">
    <name type="scientific">Leptosphaeria maculans (strain JN3 / isolate v23.1.3 / race Av1-4-5-6-7-8)</name>
    <name type="common">Blackleg fungus</name>
    <name type="synonym">Phoma lingam</name>
    <dbReference type="NCBI Taxonomy" id="985895"/>
    <lineage>
        <taxon>Eukaryota</taxon>
        <taxon>Fungi</taxon>
        <taxon>Dikarya</taxon>
        <taxon>Ascomycota</taxon>
        <taxon>Pezizomycotina</taxon>
        <taxon>Dothideomycetes</taxon>
        <taxon>Pleosporomycetidae</taxon>
        <taxon>Pleosporales</taxon>
        <taxon>Pleosporineae</taxon>
        <taxon>Leptosphaeriaceae</taxon>
        <taxon>Plenodomus</taxon>
        <taxon>Plenodomus lingam/Leptosphaeria maculans species complex</taxon>
    </lineage>
</organism>
<dbReference type="Proteomes" id="UP000002668">
    <property type="component" value="Genome"/>
</dbReference>
<accession>E5A875</accession>
<dbReference type="InParanoid" id="E5A875"/>